<keyword evidence="3" id="KW-1185">Reference proteome</keyword>
<feature type="non-terminal residue" evidence="2">
    <location>
        <position position="38"/>
    </location>
</feature>
<sequence length="38" mass="4324">SCDILFRSKARLQEHLRDCPGNPSDDVTQTFKYRGGLV</sequence>
<proteinExistence type="predicted"/>
<evidence type="ECO:0000313" key="3">
    <source>
        <dbReference type="Proteomes" id="UP000708208"/>
    </source>
</evidence>
<feature type="non-terminal residue" evidence="2">
    <location>
        <position position="1"/>
    </location>
</feature>
<comment type="caution">
    <text evidence="2">The sequence shown here is derived from an EMBL/GenBank/DDBJ whole genome shotgun (WGS) entry which is preliminary data.</text>
</comment>
<gene>
    <name evidence="1" type="ORF">AFUS01_LOCUS14745</name>
    <name evidence="2" type="ORF">AFUS01_LOCUS14784</name>
</gene>
<dbReference type="AlphaFoldDB" id="A0A8J2JXC6"/>
<evidence type="ECO:0000313" key="2">
    <source>
        <dbReference type="EMBL" id="CAG7725843.1"/>
    </source>
</evidence>
<protein>
    <submittedName>
        <fullName evidence="2">Uncharacterized protein</fullName>
    </submittedName>
</protein>
<dbReference type="Proteomes" id="UP000708208">
    <property type="component" value="Unassembled WGS sequence"/>
</dbReference>
<organism evidence="2 3">
    <name type="scientific">Allacma fusca</name>
    <dbReference type="NCBI Taxonomy" id="39272"/>
    <lineage>
        <taxon>Eukaryota</taxon>
        <taxon>Metazoa</taxon>
        <taxon>Ecdysozoa</taxon>
        <taxon>Arthropoda</taxon>
        <taxon>Hexapoda</taxon>
        <taxon>Collembola</taxon>
        <taxon>Symphypleona</taxon>
        <taxon>Sminthuridae</taxon>
        <taxon>Allacma</taxon>
    </lineage>
</organism>
<dbReference type="EMBL" id="CAJVCH010126960">
    <property type="protein sequence ID" value="CAG7725802.1"/>
    <property type="molecule type" value="Genomic_DNA"/>
</dbReference>
<dbReference type="EMBL" id="CAJVCH010127388">
    <property type="protein sequence ID" value="CAG7725843.1"/>
    <property type="molecule type" value="Genomic_DNA"/>
</dbReference>
<accession>A0A8J2JXC6</accession>
<evidence type="ECO:0000313" key="1">
    <source>
        <dbReference type="EMBL" id="CAG7725802.1"/>
    </source>
</evidence>
<name>A0A8J2JXC6_9HEXA</name>
<reference evidence="2" key="1">
    <citation type="submission" date="2021-06" db="EMBL/GenBank/DDBJ databases">
        <authorList>
            <person name="Hodson N. C."/>
            <person name="Mongue J. A."/>
            <person name="Jaron S. K."/>
        </authorList>
    </citation>
    <scope>NUCLEOTIDE SEQUENCE</scope>
</reference>